<dbReference type="PROSITE" id="PS51257">
    <property type="entry name" value="PROKAR_LIPOPROTEIN"/>
    <property type="match status" value="1"/>
</dbReference>
<evidence type="ECO:0000256" key="1">
    <source>
        <dbReference type="SAM" id="SignalP"/>
    </source>
</evidence>
<keyword evidence="1" id="KW-0732">Signal</keyword>
<organism evidence="2 3">
    <name type="scientific">Aerophototrophica crusticola</name>
    <dbReference type="NCBI Taxonomy" id="1709002"/>
    <lineage>
        <taxon>Bacteria</taxon>
        <taxon>Pseudomonadati</taxon>
        <taxon>Pseudomonadota</taxon>
        <taxon>Alphaproteobacteria</taxon>
        <taxon>Rhodospirillales</taxon>
        <taxon>Rhodospirillaceae</taxon>
        <taxon>Aerophototrophica</taxon>
    </lineage>
</organism>
<keyword evidence="3" id="KW-1185">Reference proteome</keyword>
<evidence type="ECO:0000313" key="2">
    <source>
        <dbReference type="EMBL" id="QJE71697.1"/>
    </source>
</evidence>
<accession>A0A858R2T6</accession>
<evidence type="ECO:0000313" key="3">
    <source>
        <dbReference type="Proteomes" id="UP000501891"/>
    </source>
</evidence>
<feature type="signal peptide" evidence="1">
    <location>
        <begin position="1"/>
        <end position="20"/>
    </location>
</feature>
<sequence>MRLTLILPCLLLAACGTGEAPGPARQPLGPSVAAGPAGQLAGNFAVGSLTVETVGALAIAGGVLAAMSGSQEGESTTTTTATQTRP</sequence>
<reference evidence="2" key="1">
    <citation type="submission" date="2020-04" db="EMBL/GenBank/DDBJ databases">
        <title>A desert anoxygenic phototrophic bacterium fixes CO2 using RubisCO under aerobic conditions.</title>
        <authorList>
            <person name="Tang K."/>
        </authorList>
    </citation>
    <scope>NUCLEOTIDE SEQUENCE [LARGE SCALE GENOMIC DNA]</scope>
    <source>
        <strain evidence="2">MIMtkB3</strain>
    </source>
</reference>
<proteinExistence type="predicted"/>
<protein>
    <submittedName>
        <fullName evidence="2">Uncharacterized protein</fullName>
    </submittedName>
</protein>
<dbReference type="Proteomes" id="UP000501891">
    <property type="component" value="Chromosome"/>
</dbReference>
<dbReference type="EMBL" id="CP051775">
    <property type="protein sequence ID" value="QJE71697.1"/>
    <property type="molecule type" value="Genomic_DNA"/>
</dbReference>
<gene>
    <name evidence="2" type="ORF">HHL28_02615</name>
</gene>
<feature type="chain" id="PRO_5032729693" evidence="1">
    <location>
        <begin position="21"/>
        <end position="86"/>
    </location>
</feature>
<name>A0A858R2T6_9PROT</name>
<dbReference type="KEGG" id="acru:HHL28_02615"/>
<dbReference type="AlphaFoldDB" id="A0A858R2T6"/>